<organism evidence="1 2">
    <name type="scientific">Trichonephila inaurata madagascariensis</name>
    <dbReference type="NCBI Taxonomy" id="2747483"/>
    <lineage>
        <taxon>Eukaryota</taxon>
        <taxon>Metazoa</taxon>
        <taxon>Ecdysozoa</taxon>
        <taxon>Arthropoda</taxon>
        <taxon>Chelicerata</taxon>
        <taxon>Arachnida</taxon>
        <taxon>Araneae</taxon>
        <taxon>Araneomorphae</taxon>
        <taxon>Entelegynae</taxon>
        <taxon>Araneoidea</taxon>
        <taxon>Nephilidae</taxon>
        <taxon>Trichonephila</taxon>
        <taxon>Trichonephila inaurata</taxon>
    </lineage>
</organism>
<protein>
    <submittedName>
        <fullName evidence="1">Uncharacterized protein</fullName>
    </submittedName>
</protein>
<accession>A0A8X6YAQ0</accession>
<dbReference type="Proteomes" id="UP000886998">
    <property type="component" value="Unassembled WGS sequence"/>
</dbReference>
<comment type="caution">
    <text evidence="1">The sequence shown here is derived from an EMBL/GenBank/DDBJ whole genome shotgun (WGS) entry which is preliminary data.</text>
</comment>
<sequence length="228" mass="25960">MPVLRDTGASLDRGCEKYATPEIFTGEQVSVKHIDNGTMICLPPAEREIECELIHIVSRAAVIPKHLDKEKYNDQFGLGEYLVETEENLKPSFTKEDKDTMNLIKINAYEFIEKTQQKSKESKIFIDSKVRKWLMAELPQGHERFDLSYLDNVVAFSEGWYFPIDHMAGILARNTRLAVRPAECELAQDGVEYSGPVVGLEKRSPAQFKYVILAREGNRTMMKKGSVI</sequence>
<dbReference type="OrthoDB" id="10465485at2759"/>
<keyword evidence="2" id="KW-1185">Reference proteome</keyword>
<name>A0A8X6YAQ0_9ARAC</name>
<evidence type="ECO:0000313" key="2">
    <source>
        <dbReference type="Proteomes" id="UP000886998"/>
    </source>
</evidence>
<proteinExistence type="predicted"/>
<evidence type="ECO:0000313" key="1">
    <source>
        <dbReference type="EMBL" id="GFY67974.1"/>
    </source>
</evidence>
<gene>
    <name evidence="1" type="primary">NCL1_50461</name>
    <name evidence="1" type="ORF">TNIN_431391</name>
</gene>
<dbReference type="AlphaFoldDB" id="A0A8X6YAQ0"/>
<reference evidence="1" key="1">
    <citation type="submission" date="2020-08" db="EMBL/GenBank/DDBJ databases">
        <title>Multicomponent nature underlies the extraordinary mechanical properties of spider dragline silk.</title>
        <authorList>
            <person name="Kono N."/>
            <person name="Nakamura H."/>
            <person name="Mori M."/>
            <person name="Yoshida Y."/>
            <person name="Ohtoshi R."/>
            <person name="Malay A.D."/>
            <person name="Moran D.A.P."/>
            <person name="Tomita M."/>
            <person name="Numata K."/>
            <person name="Arakawa K."/>
        </authorList>
    </citation>
    <scope>NUCLEOTIDE SEQUENCE</scope>
</reference>
<dbReference type="EMBL" id="BMAV01016830">
    <property type="protein sequence ID" value="GFY67974.1"/>
    <property type="molecule type" value="Genomic_DNA"/>
</dbReference>